<dbReference type="PROSITE" id="PS51007">
    <property type="entry name" value="CYTC"/>
    <property type="match status" value="1"/>
</dbReference>
<dbReference type="InterPro" id="IPR036909">
    <property type="entry name" value="Cyt_c-like_dom_sf"/>
</dbReference>
<keyword evidence="3 6" id="KW-0479">Metal-binding</keyword>
<evidence type="ECO:0000313" key="12">
    <source>
        <dbReference type="Proteomes" id="UP000045039"/>
    </source>
</evidence>
<dbReference type="GO" id="GO:0020037">
    <property type="term" value="F:heme binding"/>
    <property type="evidence" value="ECO:0007669"/>
    <property type="project" value="InterPro"/>
</dbReference>
<dbReference type="InterPro" id="IPR009056">
    <property type="entry name" value="Cyt_c-like_dom"/>
</dbReference>
<dbReference type="SUPFAM" id="SSF46626">
    <property type="entry name" value="Cytochrome c"/>
    <property type="match status" value="1"/>
</dbReference>
<gene>
    <name evidence="11" type="ORF">CAZ10_30035</name>
    <name evidence="10" type="ORF">GUL26_20560</name>
    <name evidence="9" type="ORF">PAERUG_P19_London_7_VIM_2_05_10_03139</name>
</gene>
<comment type="caution">
    <text evidence="11">The sequence shown here is derived from an EMBL/GenBank/DDBJ whole genome shotgun (WGS) entry which is preliminary data.</text>
</comment>
<sequence length="273" mass="30247">MPVTLPRLALLGALLFPVAAAWAAELRLELPGGTQTWSSEELLRHPQARDLDIPADVAYRRNMRYRAVPLAALLKGVHPEDHLQAVASDGFAAELPAAPLLAEQGSQAWLAIEDPQRPWPPLGAGKPSAGPFYLVWSKPEEKRIGPEQWPFQVVRIRYQSPLAERFPALLPAADASAEVRAGFAVFQKNCLACHRLNGAGDAQFGPDLNLPYNPTEYFQPQFLARYIRDPQALRQWPQAKMPAFPERVIDDQELRQLIGYLRHMAGRKAGAAG</sequence>
<feature type="signal peptide" evidence="7">
    <location>
        <begin position="1"/>
        <end position="23"/>
    </location>
</feature>
<evidence type="ECO:0000256" key="2">
    <source>
        <dbReference type="ARBA" id="ARBA00022617"/>
    </source>
</evidence>
<dbReference type="Proteomes" id="UP000194857">
    <property type="component" value="Unassembled WGS sequence"/>
</dbReference>
<dbReference type="OMA" id="PFYLVWT"/>
<dbReference type="InterPro" id="IPR051811">
    <property type="entry name" value="Cytochrome_c550/c551-like"/>
</dbReference>
<dbReference type="RefSeq" id="WP_003100707.1">
    <property type="nucleotide sequence ID" value="NZ_AP014839.1"/>
</dbReference>
<organism evidence="11 13">
    <name type="scientific">Pseudomonas aeruginosa</name>
    <dbReference type="NCBI Taxonomy" id="287"/>
    <lineage>
        <taxon>Bacteria</taxon>
        <taxon>Pseudomonadati</taxon>
        <taxon>Pseudomonadota</taxon>
        <taxon>Gammaproteobacteria</taxon>
        <taxon>Pseudomonadales</taxon>
        <taxon>Pseudomonadaceae</taxon>
        <taxon>Pseudomonas</taxon>
    </lineage>
</organism>
<reference evidence="9" key="2">
    <citation type="submission" date="2015-06" db="EMBL/GenBank/DDBJ databases">
        <authorList>
            <person name="Radhakrishnan R."/>
            <person name="Underwood A."/>
            <person name="Al-Shahib A."/>
        </authorList>
    </citation>
    <scope>NUCLEOTIDE SEQUENCE</scope>
    <source>
        <strain evidence="9">P19_London_7_VIM_2_05_10</strain>
    </source>
</reference>
<dbReference type="Pfam" id="PF00034">
    <property type="entry name" value="Cytochrom_C"/>
    <property type="match status" value="1"/>
</dbReference>
<keyword evidence="4" id="KW-0249">Electron transport</keyword>
<evidence type="ECO:0000256" key="5">
    <source>
        <dbReference type="ARBA" id="ARBA00023004"/>
    </source>
</evidence>
<evidence type="ECO:0000256" key="6">
    <source>
        <dbReference type="PROSITE-ProRule" id="PRU00433"/>
    </source>
</evidence>
<dbReference type="PANTHER" id="PTHR37823:SF1">
    <property type="entry name" value="CYTOCHROME C-553-LIKE"/>
    <property type="match status" value="1"/>
</dbReference>
<evidence type="ECO:0000313" key="13">
    <source>
        <dbReference type="Proteomes" id="UP000194857"/>
    </source>
</evidence>
<evidence type="ECO:0000313" key="10">
    <source>
        <dbReference type="EMBL" id="MZZ14642.1"/>
    </source>
</evidence>
<dbReference type="GO" id="GO:0046872">
    <property type="term" value="F:metal ion binding"/>
    <property type="evidence" value="ECO:0007669"/>
    <property type="project" value="UniProtKB-KW"/>
</dbReference>
<keyword evidence="2 6" id="KW-0349">Heme</keyword>
<evidence type="ECO:0000313" key="11">
    <source>
        <dbReference type="EMBL" id="OTI56355.1"/>
    </source>
</evidence>
<dbReference type="AlphaFoldDB" id="A0A0C7CZC0"/>
<dbReference type="EMBL" id="CVVU01000202">
    <property type="protein sequence ID" value="CRP01024.1"/>
    <property type="molecule type" value="Genomic_DNA"/>
</dbReference>
<dbReference type="PANTHER" id="PTHR37823">
    <property type="entry name" value="CYTOCHROME C-553-LIKE"/>
    <property type="match status" value="1"/>
</dbReference>
<dbReference type="EMBL" id="WXZT01000014">
    <property type="protein sequence ID" value="MZZ14642.1"/>
    <property type="molecule type" value="Genomic_DNA"/>
</dbReference>
<accession>A0A0C7CZC0</accession>
<dbReference type="Gene3D" id="1.10.760.10">
    <property type="entry name" value="Cytochrome c-like domain"/>
    <property type="match status" value="1"/>
</dbReference>
<dbReference type="SMR" id="A0A0C7CZC0"/>
<reference evidence="11 13" key="3">
    <citation type="submission" date="2017-05" db="EMBL/GenBank/DDBJ databases">
        <authorList>
            <person name="Song R."/>
            <person name="Chenine A.L."/>
            <person name="Ruprecht R.M."/>
        </authorList>
    </citation>
    <scope>NUCLEOTIDE SEQUENCE [LARGE SCALE GENOMIC DNA]</scope>
    <source>
        <strain evidence="11 13">S567_C10_BS</strain>
    </source>
</reference>
<proteinExistence type="predicted"/>
<dbReference type="Proteomes" id="UP000045039">
    <property type="component" value="Unassembled WGS sequence"/>
</dbReference>
<evidence type="ECO:0000313" key="9">
    <source>
        <dbReference type="EMBL" id="CRP01024.1"/>
    </source>
</evidence>
<keyword evidence="5 6" id="KW-0408">Iron</keyword>
<dbReference type="EMBL" id="NFFZ01000022">
    <property type="protein sequence ID" value="OTI56355.1"/>
    <property type="molecule type" value="Genomic_DNA"/>
</dbReference>
<evidence type="ECO:0000256" key="4">
    <source>
        <dbReference type="ARBA" id="ARBA00022982"/>
    </source>
</evidence>
<dbReference type="Proteomes" id="UP000644192">
    <property type="component" value="Unassembled WGS sequence"/>
</dbReference>
<reference evidence="10" key="4">
    <citation type="submission" date="2020-01" db="EMBL/GenBank/DDBJ databases">
        <title>Bacteria Cultured from War Wounds Associated with the Conflict in Eastern Ukraine.</title>
        <authorList>
            <person name="Snesrud E."/>
            <person name="Galac M.R."/>
            <person name="Mc Gann P."/>
            <person name="Valentine K."/>
            <person name="Viacheslav K."/>
        </authorList>
    </citation>
    <scope>NUCLEOTIDE SEQUENCE</scope>
    <source>
        <strain evidence="10">VNMU148</strain>
    </source>
</reference>
<feature type="domain" description="Cytochrome c" evidence="8">
    <location>
        <begin position="177"/>
        <end position="265"/>
    </location>
</feature>
<name>A0A0C7CZC0_PSEAI</name>
<evidence type="ECO:0000259" key="8">
    <source>
        <dbReference type="PROSITE" id="PS51007"/>
    </source>
</evidence>
<keyword evidence="1" id="KW-0813">Transport</keyword>
<reference evidence="12" key="1">
    <citation type="submission" date="2015-06" db="EMBL/GenBank/DDBJ databases">
        <authorList>
            <person name="Radhakrishnan Rajesh"/>
            <person name="Underwood Anthony"/>
            <person name="Al-Shahib Ali"/>
        </authorList>
    </citation>
    <scope>NUCLEOTIDE SEQUENCE [LARGE SCALE GENOMIC DNA]</scope>
    <source>
        <strain evidence="12">P19_London_7_VIM_2_05_10</strain>
    </source>
</reference>
<evidence type="ECO:0000256" key="7">
    <source>
        <dbReference type="SAM" id="SignalP"/>
    </source>
</evidence>
<evidence type="ECO:0000256" key="3">
    <source>
        <dbReference type="ARBA" id="ARBA00022723"/>
    </source>
</evidence>
<feature type="chain" id="PRO_5015035402" evidence="7">
    <location>
        <begin position="24"/>
        <end position="273"/>
    </location>
</feature>
<evidence type="ECO:0000256" key="1">
    <source>
        <dbReference type="ARBA" id="ARBA00022448"/>
    </source>
</evidence>
<protein>
    <submittedName>
        <fullName evidence="10">C-type cytochrome</fullName>
    </submittedName>
    <submittedName>
        <fullName evidence="9 11">Cytochrome C</fullName>
    </submittedName>
</protein>
<dbReference type="GO" id="GO:0009055">
    <property type="term" value="F:electron transfer activity"/>
    <property type="evidence" value="ECO:0007669"/>
    <property type="project" value="InterPro"/>
</dbReference>
<keyword evidence="7" id="KW-0732">Signal</keyword>